<evidence type="ECO:0000313" key="1">
    <source>
        <dbReference type="EnsemblMetazoa" id="PPA45092.1"/>
    </source>
</evidence>
<accession>A0A8R1V2I0</accession>
<gene>
    <name evidence="1" type="primary">WBGene00283461</name>
</gene>
<name>A0A2A6CTJ9_PRIPA</name>
<dbReference type="Proteomes" id="UP000005239">
    <property type="component" value="Unassembled WGS sequence"/>
</dbReference>
<evidence type="ECO:0000313" key="2">
    <source>
        <dbReference type="Proteomes" id="UP000005239"/>
    </source>
</evidence>
<accession>A0A2A6CTJ9</accession>
<keyword evidence="2" id="KW-1185">Reference proteome</keyword>
<reference evidence="1" key="2">
    <citation type="submission" date="2022-06" db="UniProtKB">
        <authorList>
            <consortium name="EnsemblMetazoa"/>
        </authorList>
    </citation>
    <scope>IDENTIFICATION</scope>
    <source>
        <strain evidence="1">PS312</strain>
    </source>
</reference>
<reference evidence="2" key="1">
    <citation type="journal article" date="2008" name="Nat. Genet.">
        <title>The Pristionchus pacificus genome provides a unique perspective on nematode lifestyle and parasitism.</title>
        <authorList>
            <person name="Dieterich C."/>
            <person name="Clifton S.W."/>
            <person name="Schuster L.N."/>
            <person name="Chinwalla A."/>
            <person name="Delehaunty K."/>
            <person name="Dinkelacker I."/>
            <person name="Fulton L."/>
            <person name="Fulton R."/>
            <person name="Godfrey J."/>
            <person name="Minx P."/>
            <person name="Mitreva M."/>
            <person name="Roeseler W."/>
            <person name="Tian H."/>
            <person name="Witte H."/>
            <person name="Yang S.P."/>
            <person name="Wilson R.K."/>
            <person name="Sommer R.J."/>
        </authorList>
    </citation>
    <scope>NUCLEOTIDE SEQUENCE [LARGE SCALE GENOMIC DNA]</scope>
    <source>
        <strain evidence="2">PS312</strain>
    </source>
</reference>
<protein>
    <submittedName>
        <fullName evidence="1">Uncharacterized protein</fullName>
    </submittedName>
</protein>
<dbReference type="AlphaFoldDB" id="A0A2A6CTJ9"/>
<dbReference type="EnsemblMetazoa" id="PPA45092.1">
    <property type="protein sequence ID" value="PPA45092.1"/>
    <property type="gene ID" value="WBGene00283461"/>
</dbReference>
<sequence length="81" mass="9582">MFDQPRVTENALRFAGHTHDNADATVEWTSGQLHYLTHTRKYRLFARFVERRIAYLLTNIPILIRDGFNSKCFVPLYIKEP</sequence>
<organism evidence="1 2">
    <name type="scientific">Pristionchus pacificus</name>
    <name type="common">Parasitic nematode worm</name>
    <dbReference type="NCBI Taxonomy" id="54126"/>
    <lineage>
        <taxon>Eukaryota</taxon>
        <taxon>Metazoa</taxon>
        <taxon>Ecdysozoa</taxon>
        <taxon>Nematoda</taxon>
        <taxon>Chromadorea</taxon>
        <taxon>Rhabditida</taxon>
        <taxon>Rhabditina</taxon>
        <taxon>Diplogasteromorpha</taxon>
        <taxon>Diplogasteroidea</taxon>
        <taxon>Neodiplogasteridae</taxon>
        <taxon>Pristionchus</taxon>
    </lineage>
</organism>
<proteinExistence type="predicted"/>